<dbReference type="InterPro" id="IPR013096">
    <property type="entry name" value="Cupin_2"/>
</dbReference>
<accession>A0A938B484</accession>
<dbReference type="SUPFAM" id="SSF51182">
    <property type="entry name" value="RmlC-like cupins"/>
    <property type="match status" value="1"/>
</dbReference>
<dbReference type="AlphaFoldDB" id="A0A938B484"/>
<dbReference type="InterPro" id="IPR014710">
    <property type="entry name" value="RmlC-like_jellyroll"/>
</dbReference>
<feature type="region of interest" description="Disordered" evidence="1">
    <location>
        <begin position="1"/>
        <end position="24"/>
    </location>
</feature>
<dbReference type="Proteomes" id="UP000712673">
    <property type="component" value="Unassembled WGS sequence"/>
</dbReference>
<sequence>MKVVKPSEVPAESANSPLFTGGPVTRQPIVTPEMSNNFNLGVVNFAPGARNKMHTHSSDQVLFVTEGHGIIATETEQQVIGVGDIVHIPAEEKHWHGATQHSSFSHIALTAKGSTTKQFED</sequence>
<dbReference type="Gene3D" id="2.60.120.10">
    <property type="entry name" value="Jelly Rolls"/>
    <property type="match status" value="1"/>
</dbReference>
<dbReference type="CDD" id="cd02233">
    <property type="entry name" value="cupin_HNL-like"/>
    <property type="match status" value="1"/>
</dbReference>
<dbReference type="Pfam" id="PF07883">
    <property type="entry name" value="Cupin_2"/>
    <property type="match status" value="1"/>
</dbReference>
<comment type="caution">
    <text evidence="3">The sequence shown here is derived from an EMBL/GenBank/DDBJ whole genome shotgun (WGS) entry which is preliminary data.</text>
</comment>
<feature type="domain" description="Cupin type-2" evidence="2">
    <location>
        <begin position="42"/>
        <end position="100"/>
    </location>
</feature>
<dbReference type="InterPro" id="IPR011051">
    <property type="entry name" value="RmlC_Cupin_sf"/>
</dbReference>
<dbReference type="EMBL" id="VGLS01000340">
    <property type="protein sequence ID" value="MBM3224503.1"/>
    <property type="molecule type" value="Genomic_DNA"/>
</dbReference>
<organism evidence="3 4">
    <name type="scientific">Tectimicrobiota bacterium</name>
    <dbReference type="NCBI Taxonomy" id="2528274"/>
    <lineage>
        <taxon>Bacteria</taxon>
        <taxon>Pseudomonadati</taxon>
        <taxon>Nitrospinota/Tectimicrobiota group</taxon>
        <taxon>Candidatus Tectimicrobiota</taxon>
    </lineage>
</organism>
<evidence type="ECO:0000313" key="4">
    <source>
        <dbReference type="Proteomes" id="UP000712673"/>
    </source>
</evidence>
<evidence type="ECO:0000256" key="1">
    <source>
        <dbReference type="SAM" id="MobiDB-lite"/>
    </source>
</evidence>
<reference evidence="3" key="1">
    <citation type="submission" date="2019-03" db="EMBL/GenBank/DDBJ databases">
        <title>Lake Tanganyika Metagenome-Assembled Genomes (MAGs).</title>
        <authorList>
            <person name="Tran P."/>
        </authorList>
    </citation>
    <scope>NUCLEOTIDE SEQUENCE</scope>
    <source>
        <strain evidence="3">K_DeepCast_65m_m2_066</strain>
    </source>
</reference>
<dbReference type="PANTHER" id="PTHR43698:SF1">
    <property type="entry name" value="BLL4564 PROTEIN"/>
    <property type="match status" value="1"/>
</dbReference>
<gene>
    <name evidence="3" type="ORF">FJZ47_11975</name>
</gene>
<proteinExistence type="predicted"/>
<dbReference type="InterPro" id="IPR047263">
    <property type="entry name" value="HNL-like_cupin"/>
</dbReference>
<name>A0A938B484_UNCTE</name>
<evidence type="ECO:0000313" key="3">
    <source>
        <dbReference type="EMBL" id="MBM3224503.1"/>
    </source>
</evidence>
<protein>
    <submittedName>
        <fullName evidence="3">Cupin domain-containing protein</fullName>
    </submittedName>
</protein>
<dbReference type="PANTHER" id="PTHR43698">
    <property type="entry name" value="RIBD C-TERMINAL DOMAIN CONTAINING PROTEIN"/>
    <property type="match status" value="1"/>
</dbReference>
<evidence type="ECO:0000259" key="2">
    <source>
        <dbReference type="Pfam" id="PF07883"/>
    </source>
</evidence>